<accession>A0A1B2HCX1</accession>
<evidence type="ECO:0000256" key="1">
    <source>
        <dbReference type="SAM" id="MobiDB-lite"/>
    </source>
</evidence>
<protein>
    <recommendedName>
        <fullName evidence="4">ATPase</fullName>
    </recommendedName>
</protein>
<dbReference type="EMBL" id="CP016793">
    <property type="protein sequence ID" value="ANZ35570.1"/>
    <property type="molecule type" value="Genomic_DNA"/>
</dbReference>
<evidence type="ECO:0008006" key="4">
    <source>
        <dbReference type="Google" id="ProtNLM"/>
    </source>
</evidence>
<name>A0A1B2HCX1_9PSEU</name>
<dbReference type="Proteomes" id="UP000093053">
    <property type="component" value="Chromosome"/>
</dbReference>
<gene>
    <name evidence="2" type="ORF">BBK82_05215</name>
</gene>
<reference evidence="2 3" key="1">
    <citation type="submission" date="2016-07" db="EMBL/GenBank/DDBJ databases">
        <title>Complete genome sequence of the Lentzea guizhouensis DHS C013.</title>
        <authorList>
            <person name="Cao C."/>
        </authorList>
    </citation>
    <scope>NUCLEOTIDE SEQUENCE [LARGE SCALE GENOMIC DNA]</scope>
    <source>
        <strain evidence="2 3">DHS C013</strain>
    </source>
</reference>
<evidence type="ECO:0000313" key="2">
    <source>
        <dbReference type="EMBL" id="ANZ35570.1"/>
    </source>
</evidence>
<keyword evidence="3" id="KW-1185">Reference proteome</keyword>
<dbReference type="AlphaFoldDB" id="A0A1B2HCX1"/>
<dbReference type="STRING" id="1586287.BBK82_05215"/>
<feature type="region of interest" description="Disordered" evidence="1">
    <location>
        <begin position="487"/>
        <end position="507"/>
    </location>
</feature>
<feature type="region of interest" description="Disordered" evidence="1">
    <location>
        <begin position="442"/>
        <end position="473"/>
    </location>
</feature>
<proteinExistence type="predicted"/>
<evidence type="ECO:0000313" key="3">
    <source>
        <dbReference type="Proteomes" id="UP000093053"/>
    </source>
</evidence>
<dbReference type="KEGG" id="led:BBK82_05215"/>
<organism evidence="2 3">
    <name type="scientific">Lentzea guizhouensis</name>
    <dbReference type="NCBI Taxonomy" id="1586287"/>
    <lineage>
        <taxon>Bacteria</taxon>
        <taxon>Bacillati</taxon>
        <taxon>Actinomycetota</taxon>
        <taxon>Actinomycetes</taxon>
        <taxon>Pseudonocardiales</taxon>
        <taxon>Pseudonocardiaceae</taxon>
        <taxon>Lentzea</taxon>
    </lineage>
</organism>
<sequence>MRESAQNSWDARLPATTVDYRIDFHTVSAAHAPVWREELLRDAPQTEHLPLRASLSAATIDILTISDRGTSGLGGPTRADSAVTQNHDFVSFVRNIGEPRDTALGGGTYGFGKGIFYLIAKSGAILVHTRCRVKNGFETRLIGCALWQSFVKGTDGKATRYTGRHWWGSNAGDVVEPLVGPAAEAMAHRLGLREFGSDETGTSIVVIAPELGDQDSHGAASYLADAILWNLWPKMLPDADGRSPMTFSVRHQGSEIPLPDPRTTYPIRMFVEAHENMRSADKGQVLESYKPRRVLGRLGLQKQLAMPFEPSAAAEVMGIGKTLHHVCLMRTAELVVTYHEGPKPSAEYLSYAGAFRADEDMDAIFAASEPPTHDAWTWQSLEGKEKSFVRVTFTRIKEQLEALVEINDKVRSPGVEVPLGAASRAFSSLVTGSWGVGGGIQFGKAKNSPAPRPAQEDNSWEEHGGEFWNGGVQAGGHEYAAGLEAPTQERGPSADGTGQGGGQHVAHPLGETETLAGAATSDDRSGWQSHAGTLPVAAPALRPKVQYLDDPYYGTRDGQVVLVQEFRLPVPGSQQVSPQLSVLLPGNGVRETDPPINAARPEFFGWEDDQGLINRASTLIVAGGPVTWRLLVVPAPDTVTEIGVAVRRAEVAR</sequence>